<dbReference type="EMBL" id="QOIM01000037">
    <property type="protein sequence ID" value="RCG16969.1"/>
    <property type="molecule type" value="Genomic_DNA"/>
</dbReference>
<organism evidence="2 3">
    <name type="scientific">Streptomyces reniochalinae</name>
    <dbReference type="NCBI Taxonomy" id="2250578"/>
    <lineage>
        <taxon>Bacteria</taxon>
        <taxon>Bacillati</taxon>
        <taxon>Actinomycetota</taxon>
        <taxon>Actinomycetes</taxon>
        <taxon>Kitasatosporales</taxon>
        <taxon>Streptomycetaceae</taxon>
        <taxon>Streptomyces</taxon>
    </lineage>
</organism>
<accession>A0A367EGT1</accession>
<dbReference type="AlphaFoldDB" id="A0A367EGT1"/>
<protein>
    <submittedName>
        <fullName evidence="2">Uncharacterized protein</fullName>
    </submittedName>
</protein>
<evidence type="ECO:0000256" key="1">
    <source>
        <dbReference type="SAM" id="MobiDB-lite"/>
    </source>
</evidence>
<proteinExistence type="predicted"/>
<name>A0A367EGT1_9ACTN</name>
<feature type="region of interest" description="Disordered" evidence="1">
    <location>
        <begin position="64"/>
        <end position="99"/>
    </location>
</feature>
<dbReference type="Proteomes" id="UP000253507">
    <property type="component" value="Unassembled WGS sequence"/>
</dbReference>
<comment type="caution">
    <text evidence="2">The sequence shown here is derived from an EMBL/GenBank/DDBJ whole genome shotgun (WGS) entry which is preliminary data.</text>
</comment>
<keyword evidence="3" id="KW-1185">Reference proteome</keyword>
<evidence type="ECO:0000313" key="2">
    <source>
        <dbReference type="EMBL" id="RCG16969.1"/>
    </source>
</evidence>
<evidence type="ECO:0000313" key="3">
    <source>
        <dbReference type="Proteomes" id="UP000253507"/>
    </source>
</evidence>
<gene>
    <name evidence="2" type="ORF">DQ392_17985</name>
</gene>
<reference evidence="2 3" key="1">
    <citation type="submission" date="2018-06" db="EMBL/GenBank/DDBJ databases">
        <title>Streptomyces reniochalinae sp. nov. and Streptomyces diacarnus sp. nov. from marine sponges.</title>
        <authorList>
            <person name="Li L."/>
        </authorList>
    </citation>
    <scope>NUCLEOTIDE SEQUENCE [LARGE SCALE GENOMIC DNA]</scope>
    <source>
        <strain evidence="2 3">LHW50302</strain>
    </source>
</reference>
<dbReference type="RefSeq" id="WP_114016664.1">
    <property type="nucleotide sequence ID" value="NZ_QOIM01000037.1"/>
</dbReference>
<dbReference type="OrthoDB" id="4351054at2"/>
<sequence length="110" mass="11528">MALYEITRTDDAKPGEFVSALVLASGTAKARSRVAHLSGVDPKGSNVKAERIDTTGADVLLTTEFDERDPEPSPADEVPALPDVDEPFTEVGGTPAPPAVEHSAVAARFL</sequence>